<name>A0A0B1ZIA1_9SPHN</name>
<dbReference type="Proteomes" id="UP000031057">
    <property type="component" value="Unassembled WGS sequence"/>
</dbReference>
<feature type="domain" description="Ketoreductase" evidence="2">
    <location>
        <begin position="9"/>
        <end position="179"/>
    </location>
</feature>
<dbReference type="CDD" id="cd05233">
    <property type="entry name" value="SDR_c"/>
    <property type="match status" value="1"/>
</dbReference>
<organism evidence="3 4">
    <name type="scientific">Novosphingobium malaysiense</name>
    <dbReference type="NCBI Taxonomy" id="1348853"/>
    <lineage>
        <taxon>Bacteria</taxon>
        <taxon>Pseudomonadati</taxon>
        <taxon>Pseudomonadota</taxon>
        <taxon>Alphaproteobacteria</taxon>
        <taxon>Sphingomonadales</taxon>
        <taxon>Sphingomonadaceae</taxon>
        <taxon>Novosphingobium</taxon>
    </lineage>
</organism>
<evidence type="ECO:0000313" key="4">
    <source>
        <dbReference type="Proteomes" id="UP000031057"/>
    </source>
</evidence>
<dbReference type="OrthoDB" id="9789398at2"/>
<dbReference type="PANTHER" id="PTHR42760:SF40">
    <property type="entry name" value="3-OXOACYL-[ACYL-CARRIER-PROTEIN] REDUCTASE, CHLOROPLASTIC"/>
    <property type="match status" value="1"/>
</dbReference>
<gene>
    <name evidence="3" type="ORF">LK12_22100</name>
</gene>
<evidence type="ECO:0000313" key="3">
    <source>
        <dbReference type="EMBL" id="KHK89052.1"/>
    </source>
</evidence>
<dbReference type="GO" id="GO:0030497">
    <property type="term" value="P:fatty acid elongation"/>
    <property type="evidence" value="ECO:0007669"/>
    <property type="project" value="TreeGrafter"/>
</dbReference>
<dbReference type="NCBIfam" id="NF005559">
    <property type="entry name" value="PRK07231.1"/>
    <property type="match status" value="1"/>
</dbReference>
<dbReference type="PRINTS" id="PR00081">
    <property type="entry name" value="GDHRDH"/>
</dbReference>
<dbReference type="Gene3D" id="3.40.50.720">
    <property type="entry name" value="NAD(P)-binding Rossmann-like Domain"/>
    <property type="match status" value="1"/>
</dbReference>
<dbReference type="SUPFAM" id="SSF51735">
    <property type="entry name" value="NAD(P)-binding Rossmann-fold domains"/>
    <property type="match status" value="1"/>
</dbReference>
<comment type="similarity">
    <text evidence="1">Belongs to the short-chain dehydrogenases/reductases (SDR) family.</text>
</comment>
<dbReference type="PROSITE" id="PS00061">
    <property type="entry name" value="ADH_SHORT"/>
    <property type="match status" value="1"/>
</dbReference>
<dbReference type="EMBL" id="JTDI01000009">
    <property type="protein sequence ID" value="KHK89052.1"/>
    <property type="molecule type" value="Genomic_DNA"/>
</dbReference>
<reference evidence="3 4" key="1">
    <citation type="submission" date="2014-10" db="EMBL/GenBank/DDBJ databases">
        <title>Genome sequence of Novosphingobium malaysiense MUSC 273(T).</title>
        <authorList>
            <person name="Lee L.-H."/>
        </authorList>
    </citation>
    <scope>NUCLEOTIDE SEQUENCE [LARGE SCALE GENOMIC DNA]</scope>
    <source>
        <strain evidence="3 4">MUSC 273</strain>
    </source>
</reference>
<dbReference type="InterPro" id="IPR002347">
    <property type="entry name" value="SDR_fam"/>
</dbReference>
<dbReference type="FunFam" id="3.40.50.720:FF:000084">
    <property type="entry name" value="Short-chain dehydrogenase reductase"/>
    <property type="match status" value="1"/>
</dbReference>
<protein>
    <recommendedName>
        <fullName evidence="2">Ketoreductase domain-containing protein</fullName>
    </recommendedName>
</protein>
<sequence length="255" mass="26922">MPLDRLKGKVAIITGAGQGIGRGIALAFAKEGATVVLAGRTYDKVRAVEDELAALGLSAHAIACDVARQDDVEAMVAQAADKFGRIDVLVNNAGAAFEPFLPLDATPNEFFQMGVDINLYGTLWCMQAALPHLKESRGFIINVASAAGTNGAAYLGTYAATKEGVRALTRTAAKEWGPFGINVNVICPFARTAAWQGFEDSQPEMCEKIVAEIPMGYVGDPETDIGPVALFLATEGSRYVTGHTIMVDGGQTVLR</sequence>
<dbReference type="InterPro" id="IPR020904">
    <property type="entry name" value="Sc_DH/Rdtase_CS"/>
</dbReference>
<evidence type="ECO:0000256" key="1">
    <source>
        <dbReference type="ARBA" id="ARBA00006484"/>
    </source>
</evidence>
<dbReference type="GO" id="GO:0016616">
    <property type="term" value="F:oxidoreductase activity, acting on the CH-OH group of donors, NAD or NADP as acceptor"/>
    <property type="evidence" value="ECO:0007669"/>
    <property type="project" value="TreeGrafter"/>
</dbReference>
<dbReference type="PANTHER" id="PTHR42760">
    <property type="entry name" value="SHORT-CHAIN DEHYDROGENASES/REDUCTASES FAMILY MEMBER"/>
    <property type="match status" value="1"/>
</dbReference>
<dbReference type="STRING" id="1348853.LK12_22100"/>
<keyword evidence="4" id="KW-1185">Reference proteome</keyword>
<dbReference type="RefSeq" id="WP_039289984.1">
    <property type="nucleotide sequence ID" value="NZ_JTDI01000009.1"/>
</dbReference>
<comment type="caution">
    <text evidence="3">The sequence shown here is derived from an EMBL/GenBank/DDBJ whole genome shotgun (WGS) entry which is preliminary data.</text>
</comment>
<dbReference type="Pfam" id="PF13561">
    <property type="entry name" value="adh_short_C2"/>
    <property type="match status" value="1"/>
</dbReference>
<dbReference type="InterPro" id="IPR036291">
    <property type="entry name" value="NAD(P)-bd_dom_sf"/>
</dbReference>
<dbReference type="AlphaFoldDB" id="A0A0B1ZIA1"/>
<evidence type="ECO:0000259" key="2">
    <source>
        <dbReference type="SMART" id="SM00822"/>
    </source>
</evidence>
<accession>A0A0B1ZIA1</accession>
<proteinExistence type="inferred from homology"/>
<dbReference type="PRINTS" id="PR00080">
    <property type="entry name" value="SDRFAMILY"/>
</dbReference>
<dbReference type="SMART" id="SM00822">
    <property type="entry name" value="PKS_KR"/>
    <property type="match status" value="1"/>
</dbReference>
<dbReference type="InterPro" id="IPR057326">
    <property type="entry name" value="KR_dom"/>
</dbReference>